<organism evidence="2 3">
    <name type="scientific">Falsibacillus albus</name>
    <dbReference type="NCBI Taxonomy" id="2478915"/>
    <lineage>
        <taxon>Bacteria</taxon>
        <taxon>Bacillati</taxon>
        <taxon>Bacillota</taxon>
        <taxon>Bacilli</taxon>
        <taxon>Bacillales</taxon>
        <taxon>Bacillaceae</taxon>
        <taxon>Falsibacillus</taxon>
    </lineage>
</organism>
<dbReference type="SUPFAM" id="SSF51182">
    <property type="entry name" value="RmlC-like cupins"/>
    <property type="match status" value="1"/>
</dbReference>
<dbReference type="AlphaFoldDB" id="A0A3L7JSA4"/>
<dbReference type="Gene3D" id="2.60.120.10">
    <property type="entry name" value="Jelly Rolls"/>
    <property type="match status" value="1"/>
</dbReference>
<proteinExistence type="predicted"/>
<dbReference type="InterPro" id="IPR013096">
    <property type="entry name" value="Cupin_2"/>
</dbReference>
<keyword evidence="3" id="KW-1185">Reference proteome</keyword>
<dbReference type="InterPro" id="IPR014710">
    <property type="entry name" value="RmlC-like_jellyroll"/>
</dbReference>
<dbReference type="InterPro" id="IPR011051">
    <property type="entry name" value="RmlC_Cupin_sf"/>
</dbReference>
<name>A0A3L7JSA4_9BACI</name>
<evidence type="ECO:0000259" key="1">
    <source>
        <dbReference type="Pfam" id="PF07883"/>
    </source>
</evidence>
<dbReference type="Pfam" id="PF07883">
    <property type="entry name" value="Cupin_2"/>
    <property type="match status" value="1"/>
</dbReference>
<feature type="domain" description="Cupin type-2" evidence="1">
    <location>
        <begin position="49"/>
        <end position="95"/>
    </location>
</feature>
<evidence type="ECO:0000313" key="3">
    <source>
        <dbReference type="Proteomes" id="UP000276770"/>
    </source>
</evidence>
<reference evidence="2 3" key="1">
    <citation type="submission" date="2018-10" db="EMBL/GenBank/DDBJ databases">
        <title>Falsibacillus sp. genome draft.</title>
        <authorList>
            <person name="Shi S."/>
        </authorList>
    </citation>
    <scope>NUCLEOTIDE SEQUENCE [LARGE SCALE GENOMIC DNA]</scope>
    <source>
        <strain evidence="2 3">GY 10110</strain>
    </source>
</reference>
<comment type="caution">
    <text evidence="2">The sequence shown here is derived from an EMBL/GenBank/DDBJ whole genome shotgun (WGS) entry which is preliminary data.</text>
</comment>
<evidence type="ECO:0000313" key="2">
    <source>
        <dbReference type="EMBL" id="RLQ93747.1"/>
    </source>
</evidence>
<sequence length="118" mass="13156">MKFYRFDPDTKRSITRFNSRGVGISPILKTQTPFQIGCMHFESSSVLGMHQATCPQLFLVVEGTGWVKIKGEEPHPVKPGMAVYWDTGEEHESGSENGMTAMVIEGEAFDPEAYLKSL</sequence>
<protein>
    <submittedName>
        <fullName evidence="2">Cupin domain-containing protein</fullName>
    </submittedName>
</protein>
<accession>A0A3L7JSA4</accession>
<dbReference type="RefSeq" id="WP_121681629.1">
    <property type="nucleotide sequence ID" value="NZ_RCVZ01000012.1"/>
</dbReference>
<dbReference type="OrthoDB" id="3782397at2"/>
<gene>
    <name evidence="2" type="ORF">D9X91_15845</name>
</gene>
<dbReference type="Proteomes" id="UP000276770">
    <property type="component" value="Unassembled WGS sequence"/>
</dbReference>
<dbReference type="EMBL" id="RCVZ01000012">
    <property type="protein sequence ID" value="RLQ93747.1"/>
    <property type="molecule type" value="Genomic_DNA"/>
</dbReference>